<dbReference type="PANTHER" id="PTHR43694:SF1">
    <property type="entry name" value="RIBONUCLEASE J"/>
    <property type="match status" value="1"/>
</dbReference>
<evidence type="ECO:0000256" key="2">
    <source>
        <dbReference type="ARBA" id="ARBA00022723"/>
    </source>
</evidence>
<accession>A0A432ZEZ7</accession>
<dbReference type="Pfam" id="PF07521">
    <property type="entry name" value="RMMBL"/>
    <property type="match status" value="1"/>
</dbReference>
<keyword evidence="2" id="KW-0479">Metal-binding</keyword>
<dbReference type="OrthoDB" id="9803916at2"/>
<dbReference type="InterPro" id="IPR001279">
    <property type="entry name" value="Metallo-B-lactamas"/>
</dbReference>
<proteinExistence type="predicted"/>
<feature type="domain" description="Metallo-beta-lactamase" evidence="7">
    <location>
        <begin position="1"/>
        <end position="189"/>
    </location>
</feature>
<name>A0A432ZEZ7_9GAMM</name>
<dbReference type="SMART" id="SM00849">
    <property type="entry name" value="Lactamase_B"/>
    <property type="match status" value="1"/>
</dbReference>
<dbReference type="InterPro" id="IPR055132">
    <property type="entry name" value="RNase_J_b_CASP"/>
</dbReference>
<dbReference type="Gene3D" id="3.40.50.10710">
    <property type="entry name" value="Metallo-hydrolase/oxidoreductase"/>
    <property type="match status" value="1"/>
</dbReference>
<keyword evidence="3 8" id="KW-0378">Hydrolase</keyword>
<dbReference type="InterPro" id="IPR042173">
    <property type="entry name" value="RNase_J_2"/>
</dbReference>
<gene>
    <name evidence="8" type="ORF">CWI83_08325</name>
</gene>
<dbReference type="AlphaFoldDB" id="A0A432ZEZ7"/>
<dbReference type="GO" id="GO:0046872">
    <property type="term" value="F:metal ion binding"/>
    <property type="evidence" value="ECO:0007669"/>
    <property type="project" value="UniProtKB-KW"/>
</dbReference>
<dbReference type="InterPro" id="IPR011108">
    <property type="entry name" value="RMMBL"/>
</dbReference>
<keyword evidence="9" id="KW-1185">Reference proteome</keyword>
<dbReference type="Gene3D" id="3.60.15.10">
    <property type="entry name" value="Ribonuclease Z/Hydroxyacylglutathione hydrolase-like"/>
    <property type="match status" value="1"/>
</dbReference>
<keyword evidence="6" id="KW-0694">RNA-binding</keyword>
<reference evidence="8 9" key="1">
    <citation type="journal article" date="2011" name="Front. Microbiol.">
        <title>Genomic signatures of strain selection and enhancement in Bacillus atrophaeus var. globigii, a historical biowarfare simulant.</title>
        <authorList>
            <person name="Gibbons H.S."/>
            <person name="Broomall S.M."/>
            <person name="McNew L.A."/>
            <person name="Daligault H."/>
            <person name="Chapman C."/>
            <person name="Bruce D."/>
            <person name="Karavis M."/>
            <person name="Krepps M."/>
            <person name="McGregor P.A."/>
            <person name="Hong C."/>
            <person name="Park K.H."/>
            <person name="Akmal A."/>
            <person name="Feldman A."/>
            <person name="Lin J.S."/>
            <person name="Chang W.E."/>
            <person name="Higgs B.W."/>
            <person name="Demirev P."/>
            <person name="Lindquist J."/>
            <person name="Liem A."/>
            <person name="Fochler E."/>
            <person name="Read T.D."/>
            <person name="Tapia R."/>
            <person name="Johnson S."/>
            <person name="Bishop-Lilly K.A."/>
            <person name="Detter C."/>
            <person name="Han C."/>
            <person name="Sozhamannan S."/>
            <person name="Rosenzweig C.N."/>
            <person name="Skowronski E.W."/>
        </authorList>
    </citation>
    <scope>NUCLEOTIDE SEQUENCE [LARGE SCALE GENOMIC DNA]</scope>
    <source>
        <strain evidence="8 9">PIT1</strain>
    </source>
</reference>
<comment type="caution">
    <text evidence="8">The sequence shown here is derived from an EMBL/GenBank/DDBJ whole genome shotgun (WGS) entry which is preliminary data.</text>
</comment>
<evidence type="ECO:0000313" key="8">
    <source>
        <dbReference type="EMBL" id="RUO76528.1"/>
    </source>
</evidence>
<keyword evidence="1" id="KW-0540">Nuclease</keyword>
<dbReference type="Pfam" id="PF22505">
    <property type="entry name" value="RNase_J_b_CASP"/>
    <property type="match status" value="1"/>
</dbReference>
<evidence type="ECO:0000256" key="1">
    <source>
        <dbReference type="ARBA" id="ARBA00022722"/>
    </source>
</evidence>
<keyword evidence="5" id="KW-0269">Exonuclease</keyword>
<evidence type="ECO:0000313" key="9">
    <source>
        <dbReference type="Proteomes" id="UP000288279"/>
    </source>
</evidence>
<evidence type="ECO:0000259" key="7">
    <source>
        <dbReference type="SMART" id="SM00849"/>
    </source>
</evidence>
<evidence type="ECO:0000256" key="4">
    <source>
        <dbReference type="ARBA" id="ARBA00022833"/>
    </source>
</evidence>
<dbReference type="SUPFAM" id="SSF56281">
    <property type="entry name" value="Metallo-hydrolase/oxidoreductase"/>
    <property type="match status" value="1"/>
</dbReference>
<keyword evidence="4" id="KW-0862">Zinc</keyword>
<dbReference type="GO" id="GO:0003723">
    <property type="term" value="F:RNA binding"/>
    <property type="evidence" value="ECO:0007669"/>
    <property type="project" value="UniProtKB-KW"/>
</dbReference>
<dbReference type="Pfam" id="PF00753">
    <property type="entry name" value="Lactamase_B"/>
    <property type="match status" value="1"/>
</dbReference>
<dbReference type="PANTHER" id="PTHR43694">
    <property type="entry name" value="RIBONUCLEASE J"/>
    <property type="match status" value="1"/>
</dbReference>
<dbReference type="CDD" id="cd07714">
    <property type="entry name" value="RNaseJ_MBL-fold"/>
    <property type="match status" value="1"/>
</dbReference>
<evidence type="ECO:0000256" key="5">
    <source>
        <dbReference type="ARBA" id="ARBA00022839"/>
    </source>
</evidence>
<sequence length="432" mass="47663">MNMNLYGHADQWLMVDCGVTFHEPLEPEFAAVEHDVVCADPQFITRQRKQLAGLIITHAHEDHIGAVEDLWPRLRCPIYTTRFTAAVLRRKLSYTDFAEQVEIIEVETGQTHTIGPFKVTWLELTHSIPEPHALLIETAAASVLHTGDWKIDPHPVLGRPFNPKPLQQLADLSIDALVGDSTNALKAGHSVSEQSVYEGLYEAVKAAPKRVVVGCFSSNVARLITLAKVAEATGRHLALFGRSLQNMVNAARSVGLWPEAIQLTRPEHIGYLPANEVLVVATGSQGEPRAALHRLAEDSHPLLALDTDDLIVFSSMIIPGNEDEIAALVQRFHQRGIKTLQAHQSSKPIHASGHPCKDELKKLYDWVKPRIAIPTHGEPEHLEAHAKLARQQGVPFALVGCNGDLFRIAPQPSIKRQQVYTGRIALREGPSS</sequence>
<protein>
    <submittedName>
        <fullName evidence="8">MBL fold metallo-hydrolase</fullName>
    </submittedName>
</protein>
<dbReference type="GO" id="GO:0004527">
    <property type="term" value="F:exonuclease activity"/>
    <property type="evidence" value="ECO:0007669"/>
    <property type="project" value="UniProtKB-KW"/>
</dbReference>
<evidence type="ECO:0000256" key="3">
    <source>
        <dbReference type="ARBA" id="ARBA00022801"/>
    </source>
</evidence>
<dbReference type="InterPro" id="IPR036866">
    <property type="entry name" value="RibonucZ/Hydroxyglut_hydro"/>
</dbReference>
<organism evidence="8 9">
    <name type="scientific">Pseudidiomarina taiwanensis</name>
    <dbReference type="NCBI Taxonomy" id="337250"/>
    <lineage>
        <taxon>Bacteria</taxon>
        <taxon>Pseudomonadati</taxon>
        <taxon>Pseudomonadota</taxon>
        <taxon>Gammaproteobacteria</taxon>
        <taxon>Alteromonadales</taxon>
        <taxon>Idiomarinaceae</taxon>
        <taxon>Pseudidiomarina</taxon>
    </lineage>
</organism>
<dbReference type="Proteomes" id="UP000288279">
    <property type="component" value="Unassembled WGS sequence"/>
</dbReference>
<evidence type="ECO:0000256" key="6">
    <source>
        <dbReference type="ARBA" id="ARBA00022884"/>
    </source>
</evidence>
<dbReference type="EMBL" id="PIQG01000004">
    <property type="protein sequence ID" value="RUO76528.1"/>
    <property type="molecule type" value="Genomic_DNA"/>
</dbReference>